<feature type="compositionally biased region" description="Low complexity" evidence="1">
    <location>
        <begin position="37"/>
        <end position="57"/>
    </location>
</feature>
<evidence type="ECO:0000313" key="2">
    <source>
        <dbReference type="EMBL" id="CAK0869146.1"/>
    </source>
</evidence>
<comment type="caution">
    <text evidence="2">The sequence shown here is derived from an EMBL/GenBank/DDBJ whole genome shotgun (WGS) entry which is preliminary data.</text>
</comment>
<feature type="compositionally biased region" description="Acidic residues" evidence="1">
    <location>
        <begin position="143"/>
        <end position="153"/>
    </location>
</feature>
<feature type="non-terminal residue" evidence="2">
    <location>
        <position position="1"/>
    </location>
</feature>
<feature type="compositionally biased region" description="Basic residues" evidence="1">
    <location>
        <begin position="1"/>
        <end position="10"/>
    </location>
</feature>
<dbReference type="Proteomes" id="UP001189429">
    <property type="component" value="Unassembled WGS sequence"/>
</dbReference>
<feature type="compositionally biased region" description="Basic and acidic residues" evidence="1">
    <location>
        <begin position="73"/>
        <end position="83"/>
    </location>
</feature>
<name>A0ABN9VB04_9DINO</name>
<protein>
    <submittedName>
        <fullName evidence="2">Uncharacterized protein</fullName>
    </submittedName>
</protein>
<gene>
    <name evidence="2" type="ORF">PCOR1329_LOCUS55605</name>
</gene>
<dbReference type="EMBL" id="CAUYUJ010016824">
    <property type="protein sequence ID" value="CAK0869146.1"/>
    <property type="molecule type" value="Genomic_DNA"/>
</dbReference>
<feature type="region of interest" description="Disordered" evidence="1">
    <location>
        <begin position="1"/>
        <end position="98"/>
    </location>
</feature>
<feature type="region of interest" description="Disordered" evidence="1">
    <location>
        <begin position="140"/>
        <end position="198"/>
    </location>
</feature>
<accession>A0ABN9VB04</accession>
<reference evidence="2" key="1">
    <citation type="submission" date="2023-10" db="EMBL/GenBank/DDBJ databases">
        <authorList>
            <person name="Chen Y."/>
            <person name="Shah S."/>
            <person name="Dougan E. K."/>
            <person name="Thang M."/>
            <person name="Chan C."/>
        </authorList>
    </citation>
    <scope>NUCLEOTIDE SEQUENCE [LARGE SCALE GENOMIC DNA]</scope>
</reference>
<proteinExistence type="predicted"/>
<keyword evidence="3" id="KW-1185">Reference proteome</keyword>
<evidence type="ECO:0000313" key="3">
    <source>
        <dbReference type="Proteomes" id="UP001189429"/>
    </source>
</evidence>
<sequence length="251" mass="26406">AAAPPRRRGRPPTGQPPAPAASGGGPRTARARWRARGPIPASPAGSKSKSAAGSKSSLPIVLRATTMSSWSKTQRDRPQEVRHPLTVAGGAPPNACYAELPRARDQPQEVRHPLTVAGGASPNACYAELPQAVVPLVVATGSEDLESDEDDRSESDVSYDGGRSIDGSPRPRQKAHVASTRPGALAQEPGEVRMSAGEWRDKSRFLPTLIGGADLAPPSRGTSAWRYRRATASRLGSCCSPGCRRTRRGGQ</sequence>
<organism evidence="2 3">
    <name type="scientific">Prorocentrum cordatum</name>
    <dbReference type="NCBI Taxonomy" id="2364126"/>
    <lineage>
        <taxon>Eukaryota</taxon>
        <taxon>Sar</taxon>
        <taxon>Alveolata</taxon>
        <taxon>Dinophyceae</taxon>
        <taxon>Prorocentrales</taxon>
        <taxon>Prorocentraceae</taxon>
        <taxon>Prorocentrum</taxon>
    </lineage>
</organism>
<evidence type="ECO:0000256" key="1">
    <source>
        <dbReference type="SAM" id="MobiDB-lite"/>
    </source>
</evidence>